<dbReference type="Pfam" id="PF13602">
    <property type="entry name" value="ADH_zinc_N_2"/>
    <property type="match status" value="1"/>
</dbReference>
<dbReference type="SMART" id="SM00829">
    <property type="entry name" value="PKS_ER"/>
    <property type="match status" value="1"/>
</dbReference>
<dbReference type="PANTHER" id="PTHR44154">
    <property type="entry name" value="QUINONE OXIDOREDUCTASE"/>
    <property type="match status" value="1"/>
</dbReference>
<reference evidence="3 4" key="1">
    <citation type="submission" date="2016-10" db="EMBL/GenBank/DDBJ databases">
        <authorList>
            <person name="Varghese N."/>
            <person name="Submissions S."/>
        </authorList>
    </citation>
    <scope>NUCLEOTIDE SEQUENCE [LARGE SCALE GENOMIC DNA]</scope>
    <source>
        <strain evidence="3 4">DSM 1741</strain>
    </source>
</reference>
<dbReference type="SUPFAM" id="SSF50129">
    <property type="entry name" value="GroES-like"/>
    <property type="match status" value="1"/>
</dbReference>
<proteinExistence type="predicted"/>
<dbReference type="Proteomes" id="UP000199581">
    <property type="component" value="Unassembled WGS sequence"/>
</dbReference>
<evidence type="ECO:0000259" key="2">
    <source>
        <dbReference type="SMART" id="SM00829"/>
    </source>
</evidence>
<dbReference type="Gene3D" id="3.40.50.720">
    <property type="entry name" value="NAD(P)-binding Rossmann-like Domain"/>
    <property type="match status" value="1"/>
</dbReference>
<dbReference type="InterPro" id="IPR020843">
    <property type="entry name" value="ER"/>
</dbReference>
<keyword evidence="4" id="KW-1185">Reference proteome</keyword>
<protein>
    <submittedName>
        <fullName evidence="3">NADPH2:quinone reductase</fullName>
    </submittedName>
</protein>
<keyword evidence="1" id="KW-0521">NADP</keyword>
<gene>
    <name evidence="3" type="ORF">SAMN05421830_101311</name>
</gene>
<dbReference type="Pfam" id="PF08240">
    <property type="entry name" value="ADH_N"/>
    <property type="match status" value="1"/>
</dbReference>
<feature type="domain" description="Enoyl reductase (ER)" evidence="2">
    <location>
        <begin position="10"/>
        <end position="325"/>
    </location>
</feature>
<accession>A0A8G2BZS7</accession>
<organism evidence="3 4">
    <name type="scientific">Desulfomicrobium norvegicum (strain DSM 1741 / NCIMB 8310)</name>
    <name type="common">Desulfovibrio baculatus (strain Norway 4)</name>
    <name type="synonym">Desulfovibrio desulfuricans (strain Norway 4)</name>
    <dbReference type="NCBI Taxonomy" id="52561"/>
    <lineage>
        <taxon>Bacteria</taxon>
        <taxon>Pseudomonadati</taxon>
        <taxon>Thermodesulfobacteriota</taxon>
        <taxon>Desulfovibrionia</taxon>
        <taxon>Desulfovibrionales</taxon>
        <taxon>Desulfomicrobiaceae</taxon>
        <taxon>Desulfomicrobium</taxon>
    </lineage>
</organism>
<dbReference type="GO" id="GO:0016491">
    <property type="term" value="F:oxidoreductase activity"/>
    <property type="evidence" value="ECO:0007669"/>
    <property type="project" value="InterPro"/>
</dbReference>
<comment type="caution">
    <text evidence="3">The sequence shown here is derived from an EMBL/GenBank/DDBJ whole genome shotgun (WGS) entry which is preliminary data.</text>
</comment>
<evidence type="ECO:0000313" key="4">
    <source>
        <dbReference type="Proteomes" id="UP000199581"/>
    </source>
</evidence>
<dbReference type="InterPro" id="IPR011032">
    <property type="entry name" value="GroES-like_sf"/>
</dbReference>
<dbReference type="AlphaFoldDB" id="A0A8G2BZS7"/>
<name>A0A8G2BZS7_DESNO</name>
<dbReference type="OrthoDB" id="9787435at2"/>
<dbReference type="RefSeq" id="WP_092188576.1">
    <property type="nucleotide sequence ID" value="NZ_FOTO01000001.1"/>
</dbReference>
<dbReference type="InterPro" id="IPR036291">
    <property type="entry name" value="NAD(P)-bd_dom_sf"/>
</dbReference>
<dbReference type="SUPFAM" id="SSF51735">
    <property type="entry name" value="NAD(P)-binding Rossmann-fold domains"/>
    <property type="match status" value="1"/>
</dbReference>
<dbReference type="InterPro" id="IPR051603">
    <property type="entry name" value="Zinc-ADH_QOR/CCCR"/>
</dbReference>
<dbReference type="CDD" id="cd08272">
    <property type="entry name" value="MDR6"/>
    <property type="match status" value="1"/>
</dbReference>
<dbReference type="PANTHER" id="PTHR44154:SF1">
    <property type="entry name" value="QUINONE OXIDOREDUCTASE"/>
    <property type="match status" value="1"/>
</dbReference>
<dbReference type="Gene3D" id="3.90.180.10">
    <property type="entry name" value="Medium-chain alcohol dehydrogenases, catalytic domain"/>
    <property type="match status" value="1"/>
</dbReference>
<dbReference type="EMBL" id="FOTO01000001">
    <property type="protein sequence ID" value="SFL27834.1"/>
    <property type="molecule type" value="Genomic_DNA"/>
</dbReference>
<dbReference type="InterPro" id="IPR013154">
    <property type="entry name" value="ADH-like_N"/>
</dbReference>
<sequence length="328" mass="34296">MKAQLLQTYGDTPDFRLADTDVPAVKPGHVLVRVAATSVNPIDIKIRKMKPVFAPALPAILGMDVAGTVEAVGEGVSGLKPGDEVFGCAGGLANMPGALAEYMLADARLMALKPANLTMAQAAALPLVTITAWDALFDRARIKAGQLVLIHAGTGGVGHVAVQLAKSCGARVAATVSSATKGELARSLGADEIINYREEKPEEYVARLTDRRGFDVVFDTVGGTNLDASFLATGPGGVVVSTNTRSTHDLSPLHAKALTLSVVFMLLPLITGQGRERHGEIMAQAATLAHGGKLRPHLDRTFSLEDIAKAHDFLDSGRAVGKVVIQVA</sequence>
<evidence type="ECO:0000256" key="1">
    <source>
        <dbReference type="ARBA" id="ARBA00022857"/>
    </source>
</evidence>
<evidence type="ECO:0000313" key="3">
    <source>
        <dbReference type="EMBL" id="SFL27834.1"/>
    </source>
</evidence>